<organism evidence="2 3">
    <name type="scientific">Acidisoma silvae</name>
    <dbReference type="NCBI Taxonomy" id="2802396"/>
    <lineage>
        <taxon>Bacteria</taxon>
        <taxon>Pseudomonadati</taxon>
        <taxon>Pseudomonadota</taxon>
        <taxon>Alphaproteobacteria</taxon>
        <taxon>Acetobacterales</taxon>
        <taxon>Acidocellaceae</taxon>
        <taxon>Acidisoma</taxon>
    </lineage>
</organism>
<comment type="caution">
    <text evidence="2">The sequence shown here is derived from an EMBL/GenBank/DDBJ whole genome shotgun (WGS) entry which is preliminary data.</text>
</comment>
<reference evidence="2" key="1">
    <citation type="journal article" date="2021" name="Microorganisms">
        <title>Acidisoma silvae sp. nov. and Acidisomacellulosilytica sp. nov., Two Acidophilic Bacteria Isolated from Decaying Wood, Hydrolyzing Cellulose and Producing Poly-3-hydroxybutyrate.</title>
        <authorList>
            <person name="Mieszkin S."/>
            <person name="Pouder E."/>
            <person name="Uroz S."/>
            <person name="Simon-Colin C."/>
            <person name="Alain K."/>
        </authorList>
    </citation>
    <scope>NUCLEOTIDE SEQUENCE</scope>
    <source>
        <strain evidence="2">HW T2.11</strain>
    </source>
</reference>
<keyword evidence="1" id="KW-0732">Signal</keyword>
<dbReference type="EMBL" id="JAESVB010000001">
    <property type="protein sequence ID" value="MCB8874173.1"/>
    <property type="molecule type" value="Genomic_DNA"/>
</dbReference>
<evidence type="ECO:0000313" key="3">
    <source>
        <dbReference type="Proteomes" id="UP000708298"/>
    </source>
</evidence>
<dbReference type="RefSeq" id="WP_227319822.1">
    <property type="nucleotide sequence ID" value="NZ_JAESVB010000001.1"/>
</dbReference>
<proteinExistence type="predicted"/>
<name>A0A964DXX4_9PROT</name>
<accession>A0A964DXX4</accession>
<dbReference type="Proteomes" id="UP000708298">
    <property type="component" value="Unassembled WGS sequence"/>
</dbReference>
<evidence type="ECO:0000313" key="2">
    <source>
        <dbReference type="EMBL" id="MCB8874173.1"/>
    </source>
</evidence>
<protein>
    <recommendedName>
        <fullName evidence="4">DUF5666 domain-containing protein</fullName>
    </recommendedName>
</protein>
<feature type="chain" id="PRO_5036867895" description="DUF5666 domain-containing protein" evidence="1">
    <location>
        <begin position="25"/>
        <end position="201"/>
    </location>
</feature>
<evidence type="ECO:0008006" key="4">
    <source>
        <dbReference type="Google" id="ProtNLM"/>
    </source>
</evidence>
<gene>
    <name evidence="2" type="ORF">ASILVAE211_03180</name>
</gene>
<dbReference type="AlphaFoldDB" id="A0A964DXX4"/>
<sequence>MRHKIIATAAMGLALMGGIALAHAAAPKRVRGTVTAITATEISVTTRSGTAESFALNADTHFLGETTGGMSDIKSGSYIGSAAVPMAGGGGKLKAIEVTVFPPSMVGVGEGHYDWDLGKNSSMTNGTVGSLMMSNGNTMAVKYKGGEKMIVVPADVPIVTIAPGAMSDVTSGTKVIVVPAKGDAKTAAAVLFGRNGITPPQ</sequence>
<keyword evidence="3" id="KW-1185">Reference proteome</keyword>
<feature type="signal peptide" evidence="1">
    <location>
        <begin position="1"/>
        <end position="24"/>
    </location>
</feature>
<evidence type="ECO:0000256" key="1">
    <source>
        <dbReference type="SAM" id="SignalP"/>
    </source>
</evidence>
<reference evidence="2" key="2">
    <citation type="submission" date="2021-01" db="EMBL/GenBank/DDBJ databases">
        <authorList>
            <person name="Mieszkin S."/>
            <person name="Pouder E."/>
            <person name="Alain K."/>
        </authorList>
    </citation>
    <scope>NUCLEOTIDE SEQUENCE</scope>
    <source>
        <strain evidence="2">HW T2.11</strain>
    </source>
</reference>